<dbReference type="PANTHER" id="PTHR24006:SF733">
    <property type="entry name" value="RE52890P"/>
    <property type="match status" value="1"/>
</dbReference>
<dbReference type="Gene3D" id="3.90.70.10">
    <property type="entry name" value="Cysteine proteinases"/>
    <property type="match status" value="1"/>
</dbReference>
<feature type="compositionally biased region" description="Low complexity" evidence="6">
    <location>
        <begin position="114"/>
        <end position="130"/>
    </location>
</feature>
<dbReference type="PROSITE" id="PS50235">
    <property type="entry name" value="USP_3"/>
    <property type="match status" value="1"/>
</dbReference>
<dbReference type="CDD" id="cd02663">
    <property type="entry name" value="Peptidase_C19G"/>
    <property type="match status" value="1"/>
</dbReference>
<feature type="compositionally biased region" description="Polar residues" evidence="6">
    <location>
        <begin position="566"/>
        <end position="586"/>
    </location>
</feature>
<feature type="compositionally biased region" description="Gly residues" evidence="6">
    <location>
        <begin position="670"/>
        <end position="687"/>
    </location>
</feature>
<dbReference type="PROSITE" id="PS00972">
    <property type="entry name" value="USP_1"/>
    <property type="match status" value="1"/>
</dbReference>
<dbReference type="PROSITE" id="PS00973">
    <property type="entry name" value="USP_2"/>
    <property type="match status" value="1"/>
</dbReference>
<comment type="similarity">
    <text evidence="2 5">Belongs to the peptidase C19 family.</text>
</comment>
<dbReference type="GO" id="GO:0004843">
    <property type="term" value="F:cysteine-type deubiquitinase activity"/>
    <property type="evidence" value="ECO:0007669"/>
    <property type="project" value="UniProtKB-UniRule"/>
</dbReference>
<dbReference type="GO" id="GO:0016579">
    <property type="term" value="P:protein deubiquitination"/>
    <property type="evidence" value="ECO:0007669"/>
    <property type="project" value="InterPro"/>
</dbReference>
<feature type="region of interest" description="Disordered" evidence="6">
    <location>
        <begin position="621"/>
        <end position="958"/>
    </location>
</feature>
<dbReference type="EC" id="3.4.19.12" evidence="5"/>
<dbReference type="InterPro" id="IPR001394">
    <property type="entry name" value="Peptidase_C19_UCH"/>
</dbReference>
<dbReference type="InterPro" id="IPR028889">
    <property type="entry name" value="USP"/>
</dbReference>
<keyword evidence="4 5" id="KW-0378">Hydrolase</keyword>
<keyword evidence="3 5" id="KW-0645">Protease</keyword>
<dbReference type="InterPro" id="IPR018200">
    <property type="entry name" value="USP_CS"/>
</dbReference>
<feature type="compositionally biased region" description="Low complexity" evidence="6">
    <location>
        <begin position="813"/>
        <end position="824"/>
    </location>
</feature>
<dbReference type="InterPro" id="IPR038765">
    <property type="entry name" value="Papain-like_cys_pep_sf"/>
</dbReference>
<name>A0A165KVH2_9APHY</name>
<organism evidence="8 9">
    <name type="scientific">Daedalea quercina L-15889</name>
    <dbReference type="NCBI Taxonomy" id="1314783"/>
    <lineage>
        <taxon>Eukaryota</taxon>
        <taxon>Fungi</taxon>
        <taxon>Dikarya</taxon>
        <taxon>Basidiomycota</taxon>
        <taxon>Agaricomycotina</taxon>
        <taxon>Agaricomycetes</taxon>
        <taxon>Polyporales</taxon>
        <taxon>Fomitopsis</taxon>
    </lineage>
</organism>
<gene>
    <name evidence="8" type="ORF">DAEQUDRAFT_733603</name>
</gene>
<dbReference type="GO" id="GO:0005829">
    <property type="term" value="C:cytosol"/>
    <property type="evidence" value="ECO:0007669"/>
    <property type="project" value="TreeGrafter"/>
</dbReference>
<evidence type="ECO:0000256" key="2">
    <source>
        <dbReference type="ARBA" id="ARBA00009085"/>
    </source>
</evidence>
<keyword evidence="9" id="KW-1185">Reference proteome</keyword>
<feature type="compositionally biased region" description="Polar residues" evidence="6">
    <location>
        <begin position="854"/>
        <end position="864"/>
    </location>
</feature>
<protein>
    <recommendedName>
        <fullName evidence="5">Ubiquitin carboxyl-terminal hydrolase</fullName>
        <ecNumber evidence="5">3.4.19.12</ecNumber>
    </recommendedName>
</protein>
<dbReference type="AlphaFoldDB" id="A0A165KVH2"/>
<evidence type="ECO:0000313" key="9">
    <source>
        <dbReference type="Proteomes" id="UP000076727"/>
    </source>
</evidence>
<dbReference type="InterPro" id="IPR050164">
    <property type="entry name" value="Peptidase_C19"/>
</dbReference>
<dbReference type="Pfam" id="PF00443">
    <property type="entry name" value="UCH"/>
    <property type="match status" value="1"/>
</dbReference>
<comment type="catalytic activity">
    <reaction evidence="1 5">
        <text>Thiol-dependent hydrolysis of ester, thioester, amide, peptide and isopeptide bonds formed by the C-terminal Gly of ubiquitin (a 76-residue protein attached to proteins as an intracellular targeting signal).</text>
        <dbReference type="EC" id="3.4.19.12"/>
    </reaction>
</comment>
<feature type="compositionally biased region" description="Pro residues" evidence="6">
    <location>
        <begin position="832"/>
        <end position="841"/>
    </location>
</feature>
<dbReference type="GO" id="GO:0006508">
    <property type="term" value="P:proteolysis"/>
    <property type="evidence" value="ECO:0007669"/>
    <property type="project" value="UniProtKB-KW"/>
</dbReference>
<reference evidence="8 9" key="1">
    <citation type="journal article" date="2016" name="Mol. Biol. Evol.">
        <title>Comparative Genomics of Early-Diverging Mushroom-Forming Fungi Provides Insights into the Origins of Lignocellulose Decay Capabilities.</title>
        <authorList>
            <person name="Nagy L.G."/>
            <person name="Riley R."/>
            <person name="Tritt A."/>
            <person name="Adam C."/>
            <person name="Daum C."/>
            <person name="Floudas D."/>
            <person name="Sun H."/>
            <person name="Yadav J.S."/>
            <person name="Pangilinan J."/>
            <person name="Larsson K.H."/>
            <person name="Matsuura K."/>
            <person name="Barry K."/>
            <person name="Labutti K."/>
            <person name="Kuo R."/>
            <person name="Ohm R.A."/>
            <person name="Bhattacharya S.S."/>
            <person name="Shirouzu T."/>
            <person name="Yoshinaga Y."/>
            <person name="Martin F.M."/>
            <person name="Grigoriev I.V."/>
            <person name="Hibbett D.S."/>
        </authorList>
    </citation>
    <scope>NUCLEOTIDE SEQUENCE [LARGE SCALE GENOMIC DNA]</scope>
    <source>
        <strain evidence="8 9">L-15889</strain>
    </source>
</reference>
<feature type="compositionally biased region" description="Low complexity" evidence="6">
    <location>
        <begin position="646"/>
        <end position="667"/>
    </location>
</feature>
<dbReference type="SUPFAM" id="SSF54001">
    <property type="entry name" value="Cysteine proteinases"/>
    <property type="match status" value="1"/>
</dbReference>
<evidence type="ECO:0000256" key="3">
    <source>
        <dbReference type="ARBA" id="ARBA00022670"/>
    </source>
</evidence>
<feature type="region of interest" description="Disordered" evidence="6">
    <location>
        <begin position="74"/>
        <end position="130"/>
    </location>
</feature>
<feature type="compositionally biased region" description="Polar residues" evidence="6">
    <location>
        <begin position="738"/>
        <end position="757"/>
    </location>
</feature>
<feature type="domain" description="USP" evidence="7">
    <location>
        <begin position="37"/>
        <end position="474"/>
    </location>
</feature>
<feature type="compositionally biased region" description="Basic and acidic residues" evidence="6">
    <location>
        <begin position="940"/>
        <end position="950"/>
    </location>
</feature>
<evidence type="ECO:0000256" key="6">
    <source>
        <dbReference type="SAM" id="MobiDB-lite"/>
    </source>
</evidence>
<feature type="compositionally biased region" description="Polar residues" evidence="6">
    <location>
        <begin position="547"/>
        <end position="558"/>
    </location>
</feature>
<evidence type="ECO:0000313" key="8">
    <source>
        <dbReference type="EMBL" id="KZT63634.1"/>
    </source>
</evidence>
<feature type="compositionally biased region" description="Pro residues" evidence="6">
    <location>
        <begin position="74"/>
        <end position="99"/>
    </location>
</feature>
<feature type="compositionally biased region" description="Low complexity" evidence="6">
    <location>
        <begin position="894"/>
        <end position="916"/>
    </location>
</feature>
<proteinExistence type="inferred from homology"/>
<feature type="compositionally biased region" description="Polar residues" evidence="6">
    <location>
        <begin position="708"/>
        <end position="717"/>
    </location>
</feature>
<dbReference type="STRING" id="1314783.A0A165KVH2"/>
<evidence type="ECO:0000256" key="5">
    <source>
        <dbReference type="RuleBase" id="RU366025"/>
    </source>
</evidence>
<evidence type="ECO:0000259" key="7">
    <source>
        <dbReference type="PROSITE" id="PS50235"/>
    </source>
</evidence>
<feature type="region of interest" description="Disordered" evidence="6">
    <location>
        <begin position="508"/>
        <end position="591"/>
    </location>
</feature>
<dbReference type="GO" id="GO:0005634">
    <property type="term" value="C:nucleus"/>
    <property type="evidence" value="ECO:0007669"/>
    <property type="project" value="TreeGrafter"/>
</dbReference>
<dbReference type="PANTHER" id="PTHR24006">
    <property type="entry name" value="UBIQUITIN CARBOXYL-TERMINAL HYDROLASE"/>
    <property type="match status" value="1"/>
</dbReference>
<sequence length="958" mass="101093">MAIGKWISFGTAQSSPAAPVVVAAQPPAISSADAKQFGLENFGNTCYANSVLQALYFCGPFRELLVQYPDPSAPTLPFSSPPPPRAPLPPAAQPQPPPPHARRRLDRKYSVSEAPSPHLSTSSSHASAACAIPPHPPTLLSALRSLFVHISKNPAERGTVAPRAFIEKLKELNELFRGSMHQDAHEFLNFLLNKIVEEMETDRRNGVGAWQTNGVAHGAANGVANGNANGDGVANGSAAGSTLGGEDLSSSITTLSTTAAGPSFTDSKTSQPSAAQFQTTLVHRLFEGVLTSETRCLTCETVSSRDESFLDLSIDIEQNSSVTACLRQFSASEMLCQKNKFFCDSCCDLQEAEKRMKIKKLPNILALHLKRFKYQEDVGKYIKLAYRVAFPLELRLFNTVDDAENPDRLYELFAIVVHIGNGPHHGHYVTIIKARGTWLLFDDDSVDVIKESEIPRYYGESTNGSAYVLYYQAVDLDMAALGLKTPVPAPAPSAADIGSAPAMKPANTLSVSASSEVDLGSPTVPPGLTEEDSSERSESSSPLPATPASQPLPLSSGHQAVKGPSASMTPLTIPSQSTSGPSTPAQSTALGSSSALGGLFSTLRHSRSARETDIRKSWLNVEAAQVPPMPSLPSPTTGKRARRPRTAASTASTAEGNESPSEPSSPSLRNGGGANGAGSNAGTGGGKSPEKKQSGWFKRKSSRLDVSFNGTVSSSSANKEDAAHPRSQTVKEGASVSRHLSASASGWTPAVNPSTVPSAFAMTPLPPPAGPSSPAQPRSGGPDHKKSTPELQKSMRSKSLTASALGKLPRRPSTAGATVGSSSSRPMSDRTPPLPPLPGSPQVPLRERRAEGDPQQTAFPSSTALLPPSPRADHTSHSHPPPSSERRRPNTSHGSSPTIGISMSTSTSSGTSYGSPVESTPAKKRAPRKLSFTAPMLGFGRREKERHKDQLPPSSFAR</sequence>
<evidence type="ECO:0000256" key="1">
    <source>
        <dbReference type="ARBA" id="ARBA00000707"/>
    </source>
</evidence>
<accession>A0A165KVH2</accession>
<keyword evidence="5" id="KW-0833">Ubl conjugation pathway</keyword>
<dbReference type="EMBL" id="KV429168">
    <property type="protein sequence ID" value="KZT63634.1"/>
    <property type="molecule type" value="Genomic_DNA"/>
</dbReference>
<dbReference type="OrthoDB" id="27652at2759"/>
<keyword evidence="5" id="KW-0788">Thiol protease</keyword>
<dbReference type="Proteomes" id="UP000076727">
    <property type="component" value="Unassembled WGS sequence"/>
</dbReference>
<evidence type="ECO:0000256" key="4">
    <source>
        <dbReference type="ARBA" id="ARBA00022801"/>
    </source>
</evidence>